<feature type="transmembrane region" description="Helical" evidence="1">
    <location>
        <begin position="15"/>
        <end position="36"/>
    </location>
</feature>
<dbReference type="InterPro" id="IPR003675">
    <property type="entry name" value="Rce1/LyrA-like_dom"/>
</dbReference>
<feature type="transmembrane region" description="Helical" evidence="1">
    <location>
        <begin position="117"/>
        <end position="136"/>
    </location>
</feature>
<keyword evidence="3" id="KW-0645">Protease</keyword>
<reference evidence="3 4" key="1">
    <citation type="submission" date="2018-05" db="EMBL/GenBank/DDBJ databases">
        <title>Isolation and genomic analyses of lactose-positive bacteria from faecal samples of preterm neonates.</title>
        <authorList>
            <person name="Chen Y."/>
            <person name="Brook T.C."/>
            <person name="O'Neill I."/>
            <person name="Soe C.Z."/>
            <person name="Hall L.J."/>
            <person name="Hoyles L."/>
        </authorList>
    </citation>
    <scope>NUCLEOTIDE SEQUENCE [LARGE SCALE GENOMIC DNA]</scope>
    <source>
        <strain evidence="3 4">P080C CL</strain>
    </source>
</reference>
<gene>
    <name evidence="3" type="ORF">DJ535_21415</name>
</gene>
<keyword evidence="1" id="KW-0472">Membrane</keyword>
<feature type="transmembrane region" description="Helical" evidence="1">
    <location>
        <begin position="48"/>
        <end position="67"/>
    </location>
</feature>
<proteinExistence type="predicted"/>
<feature type="transmembrane region" description="Helical" evidence="1">
    <location>
        <begin position="181"/>
        <end position="198"/>
    </location>
</feature>
<keyword evidence="3" id="KW-0482">Metalloprotease</keyword>
<dbReference type="Pfam" id="PF02517">
    <property type="entry name" value="Rce1-like"/>
    <property type="match status" value="1"/>
</dbReference>
<dbReference type="Proteomes" id="UP000306790">
    <property type="component" value="Unassembled WGS sequence"/>
</dbReference>
<dbReference type="PANTHER" id="PTHR36435">
    <property type="entry name" value="SLR1288 PROTEIN"/>
    <property type="match status" value="1"/>
</dbReference>
<feature type="transmembrane region" description="Helical" evidence="1">
    <location>
        <begin position="205"/>
        <end position="226"/>
    </location>
</feature>
<feature type="transmembrane region" description="Helical" evidence="1">
    <location>
        <begin position="79"/>
        <end position="97"/>
    </location>
</feature>
<keyword evidence="1" id="KW-0812">Transmembrane</keyword>
<evidence type="ECO:0000259" key="2">
    <source>
        <dbReference type="Pfam" id="PF02517"/>
    </source>
</evidence>
<feature type="domain" description="CAAX prenyl protease 2/Lysostaphin resistance protein A-like" evidence="2">
    <location>
        <begin position="122"/>
        <end position="213"/>
    </location>
</feature>
<protein>
    <submittedName>
        <fullName evidence="3">CPBP family intramembrane metalloprotease</fullName>
    </submittedName>
</protein>
<organism evidence="3 4">
    <name type="scientific">Citrobacter murliniae</name>
    <dbReference type="NCBI Taxonomy" id="67829"/>
    <lineage>
        <taxon>Bacteria</taxon>
        <taxon>Pseudomonadati</taxon>
        <taxon>Pseudomonadota</taxon>
        <taxon>Gammaproteobacteria</taxon>
        <taxon>Enterobacterales</taxon>
        <taxon>Enterobacteriaceae</taxon>
        <taxon>Citrobacter</taxon>
        <taxon>Citrobacter freundii complex</taxon>
    </lineage>
</organism>
<keyword evidence="3" id="KW-0378">Hydrolase</keyword>
<evidence type="ECO:0000313" key="3">
    <source>
        <dbReference type="EMBL" id="THE34465.1"/>
    </source>
</evidence>
<dbReference type="InterPro" id="IPR052710">
    <property type="entry name" value="CAAX_protease"/>
</dbReference>
<keyword evidence="4" id="KW-1185">Reference proteome</keyword>
<keyword evidence="1" id="KW-1133">Transmembrane helix</keyword>
<evidence type="ECO:0000256" key="1">
    <source>
        <dbReference type="SAM" id="Phobius"/>
    </source>
</evidence>
<accession>A0ABY2PPW3</accession>
<name>A0ABY2PPW3_9ENTR</name>
<dbReference type="PANTHER" id="PTHR36435:SF1">
    <property type="entry name" value="CAAX AMINO TERMINAL PROTEASE FAMILY PROTEIN"/>
    <property type="match status" value="1"/>
</dbReference>
<dbReference type="EMBL" id="QFVP01000017">
    <property type="protein sequence ID" value="THE34465.1"/>
    <property type="molecule type" value="Genomic_DNA"/>
</dbReference>
<evidence type="ECO:0000313" key="4">
    <source>
        <dbReference type="Proteomes" id="UP000306790"/>
    </source>
</evidence>
<sequence>MRQEVSNDYIARTKAVSGCFSMFLLMFGITFIPLFFSESQTLQAKGLLFPLLFIAEFVVLVPLYYFFFRQRKGLGKGSFNIRWFAILFTALLVVQFVMPWVLGIRQNEEWVTTQVSLSSYALWLSSLTLIFIAPIYEEMVFRGCLFNAFQYWFNDKTWLTSLVVSAIFALMHTQYMDMRTLLLLFIVSLVLIIARIKSNGILMPIVLHILMNGTVIGLQIGAQAMLASS</sequence>
<feature type="transmembrane region" description="Helical" evidence="1">
    <location>
        <begin position="157"/>
        <end position="175"/>
    </location>
</feature>
<comment type="caution">
    <text evidence="3">The sequence shown here is derived from an EMBL/GenBank/DDBJ whole genome shotgun (WGS) entry which is preliminary data.</text>
</comment>
<dbReference type="GO" id="GO:0008237">
    <property type="term" value="F:metallopeptidase activity"/>
    <property type="evidence" value="ECO:0007669"/>
    <property type="project" value="UniProtKB-KW"/>
</dbReference>